<evidence type="ECO:0000313" key="2">
    <source>
        <dbReference type="EMBL" id="KAG7581914.1"/>
    </source>
</evidence>
<evidence type="ECO:0000313" key="3">
    <source>
        <dbReference type="Proteomes" id="UP000694251"/>
    </source>
</evidence>
<name>A0A8T2B9R0_ARASU</name>
<dbReference type="PANTHER" id="PTHR45966:SF36">
    <property type="entry name" value="INACTIVE GDSL ESTERASE_LIPASE-LIKE PROTEIN 25"/>
    <property type="match status" value="1"/>
</dbReference>
<comment type="caution">
    <text evidence="2">The sequence shown here is derived from an EMBL/GenBank/DDBJ whole genome shotgun (WGS) entry which is preliminary data.</text>
</comment>
<dbReference type="PANTHER" id="PTHR45966">
    <property type="entry name" value="GDSL-LIKE LIPASE/ACYLHYDROLASE"/>
    <property type="match status" value="1"/>
</dbReference>
<dbReference type="GO" id="GO:0016298">
    <property type="term" value="F:lipase activity"/>
    <property type="evidence" value="ECO:0007669"/>
    <property type="project" value="TreeGrafter"/>
</dbReference>
<sequence length="79" mass="8909">MKFSQNKNKWTDKTLSEAIYLTYIGSDDYLNYAKDNPNPSDYQNLGFVDQVITSMEASIKVIHDAGGRKFAFQNLAPLG</sequence>
<keyword evidence="1" id="KW-0732">Signal</keyword>
<dbReference type="AlphaFoldDB" id="A0A8T2B9R0"/>
<protein>
    <submittedName>
        <fullName evidence="2">Uncharacterized protein</fullName>
    </submittedName>
</protein>
<keyword evidence="3" id="KW-1185">Reference proteome</keyword>
<evidence type="ECO:0000256" key="1">
    <source>
        <dbReference type="ARBA" id="ARBA00022729"/>
    </source>
</evidence>
<dbReference type="InterPro" id="IPR044552">
    <property type="entry name" value="GLIP1-5/GLL25"/>
</dbReference>
<dbReference type="EMBL" id="JAEFBJ010000008">
    <property type="protein sequence ID" value="KAG7581914.1"/>
    <property type="molecule type" value="Genomic_DNA"/>
</dbReference>
<gene>
    <name evidence="2" type="ORF">ISN44_As08g015420</name>
</gene>
<dbReference type="GO" id="GO:0007029">
    <property type="term" value="P:endoplasmic reticulum organization"/>
    <property type="evidence" value="ECO:0007669"/>
    <property type="project" value="TreeGrafter"/>
</dbReference>
<dbReference type="Proteomes" id="UP000694251">
    <property type="component" value="Chromosome 8"/>
</dbReference>
<organism evidence="2 3">
    <name type="scientific">Arabidopsis suecica</name>
    <name type="common">Swedish thale-cress</name>
    <name type="synonym">Cardaminopsis suecica</name>
    <dbReference type="NCBI Taxonomy" id="45249"/>
    <lineage>
        <taxon>Eukaryota</taxon>
        <taxon>Viridiplantae</taxon>
        <taxon>Streptophyta</taxon>
        <taxon>Embryophyta</taxon>
        <taxon>Tracheophyta</taxon>
        <taxon>Spermatophyta</taxon>
        <taxon>Magnoliopsida</taxon>
        <taxon>eudicotyledons</taxon>
        <taxon>Gunneridae</taxon>
        <taxon>Pentapetalae</taxon>
        <taxon>rosids</taxon>
        <taxon>malvids</taxon>
        <taxon>Brassicales</taxon>
        <taxon>Brassicaceae</taxon>
        <taxon>Camelineae</taxon>
        <taxon>Arabidopsis</taxon>
    </lineage>
</organism>
<proteinExistence type="predicted"/>
<reference evidence="2 3" key="1">
    <citation type="submission" date="2020-12" db="EMBL/GenBank/DDBJ databases">
        <title>Concerted genomic and epigenomic changes stabilize Arabidopsis allopolyploids.</title>
        <authorList>
            <person name="Chen Z."/>
        </authorList>
    </citation>
    <scope>NUCLEOTIDE SEQUENCE [LARGE SCALE GENOMIC DNA]</scope>
    <source>
        <strain evidence="2">As9502</strain>
        <tissue evidence="2">Leaf</tissue>
    </source>
</reference>
<accession>A0A8T2B9R0</accession>
<dbReference type="OrthoDB" id="1600564at2759"/>